<dbReference type="RefSeq" id="WP_058385024.1">
    <property type="nucleotide sequence ID" value="NZ_CP013661.2"/>
</dbReference>
<evidence type="ECO:0000313" key="5">
    <source>
        <dbReference type="Proteomes" id="UP000065533"/>
    </source>
</evidence>
<sequence length="256" mass="27407">MGNQSYHESIEKNRQEISVDKNSALSRAGQRQAQKPKTKKTKNLLMPALFFIFILIPVSLLIYVAFVFEPDDSLTAKPAENEVSFEMNAQPSQSSVAAADEEKEKAEKAKVEEAKAEKAKAEKAQADAEKEKVEKAEAEAKAQAEVKAKAAAEVAAKEKADVEAKAVAEAQAKKEAEANAQAEAQAKKETQAEADKKEEIPSANGKTYVVQSSETLYRIAVNNYGAAGAAAAVEKIKQANGLSSNSISPGQTLVLP</sequence>
<feature type="compositionally biased region" description="Basic and acidic residues" evidence="1">
    <location>
        <begin position="8"/>
        <end position="19"/>
    </location>
</feature>
<name>A0ABM5WVK5_9BACL</name>
<evidence type="ECO:0000256" key="1">
    <source>
        <dbReference type="SAM" id="MobiDB-lite"/>
    </source>
</evidence>
<feature type="compositionally biased region" description="Polar residues" evidence="1">
    <location>
        <begin position="87"/>
        <end position="96"/>
    </location>
</feature>
<protein>
    <submittedName>
        <fullName evidence="4">Elastin-binding protein EbpS</fullName>
    </submittedName>
</protein>
<dbReference type="SMART" id="SM00257">
    <property type="entry name" value="LysM"/>
    <property type="match status" value="1"/>
</dbReference>
<keyword evidence="5" id="KW-1185">Reference proteome</keyword>
<evidence type="ECO:0000313" key="4">
    <source>
        <dbReference type="EMBL" id="ALS78364.1"/>
    </source>
</evidence>
<dbReference type="CDD" id="cd00118">
    <property type="entry name" value="LysM"/>
    <property type="match status" value="1"/>
</dbReference>
<feature type="domain" description="LysM" evidence="3">
    <location>
        <begin position="206"/>
        <end position="255"/>
    </location>
</feature>
<dbReference type="Gene3D" id="3.10.350.10">
    <property type="entry name" value="LysM domain"/>
    <property type="match status" value="1"/>
</dbReference>
<feature type="compositionally biased region" description="Basic and acidic residues" evidence="1">
    <location>
        <begin position="185"/>
        <end position="200"/>
    </location>
</feature>
<dbReference type="EMBL" id="CP013661">
    <property type="protein sequence ID" value="ALS78364.1"/>
    <property type="molecule type" value="Genomic_DNA"/>
</dbReference>
<organism evidence="4 5">
    <name type="scientific">Planococcus kocurii</name>
    <dbReference type="NCBI Taxonomy" id="1374"/>
    <lineage>
        <taxon>Bacteria</taxon>
        <taxon>Bacillati</taxon>
        <taxon>Bacillota</taxon>
        <taxon>Bacilli</taxon>
        <taxon>Bacillales</taxon>
        <taxon>Caryophanaceae</taxon>
        <taxon>Planococcus</taxon>
    </lineage>
</organism>
<feature type="region of interest" description="Disordered" evidence="1">
    <location>
        <begin position="1"/>
        <end position="39"/>
    </location>
</feature>
<feature type="region of interest" description="Disordered" evidence="1">
    <location>
        <begin position="86"/>
        <end position="132"/>
    </location>
</feature>
<keyword evidence="2" id="KW-1133">Transmembrane helix</keyword>
<reference evidence="4" key="1">
    <citation type="submission" date="2016-01" db="EMBL/GenBank/DDBJ databases">
        <title>Complete genome of Planococcus kocurri type strain.</title>
        <authorList>
            <person name="See-Too W.S."/>
        </authorList>
    </citation>
    <scope>NUCLEOTIDE SEQUENCE [LARGE SCALE GENOMIC DNA]</scope>
    <source>
        <strain evidence="4">ATCC 43650</strain>
    </source>
</reference>
<dbReference type="Proteomes" id="UP000065533">
    <property type="component" value="Chromosome"/>
</dbReference>
<keyword evidence="2" id="KW-0812">Transmembrane</keyword>
<feature type="compositionally biased region" description="Polar residues" evidence="1">
    <location>
        <begin position="20"/>
        <end position="33"/>
    </location>
</feature>
<dbReference type="SUPFAM" id="SSF54106">
    <property type="entry name" value="LysM domain"/>
    <property type="match status" value="1"/>
</dbReference>
<feature type="transmembrane region" description="Helical" evidence="2">
    <location>
        <begin position="44"/>
        <end position="68"/>
    </location>
</feature>
<keyword evidence="2" id="KW-0472">Membrane</keyword>
<dbReference type="InterPro" id="IPR036779">
    <property type="entry name" value="LysM_dom_sf"/>
</dbReference>
<dbReference type="InterPro" id="IPR018392">
    <property type="entry name" value="LysM"/>
</dbReference>
<dbReference type="PROSITE" id="PS51782">
    <property type="entry name" value="LYSM"/>
    <property type="match status" value="1"/>
</dbReference>
<evidence type="ECO:0000259" key="3">
    <source>
        <dbReference type="PROSITE" id="PS51782"/>
    </source>
</evidence>
<accession>A0ABM5WVK5</accession>
<feature type="compositionally biased region" description="Basic and acidic residues" evidence="1">
    <location>
        <begin position="100"/>
        <end position="132"/>
    </location>
</feature>
<proteinExistence type="predicted"/>
<feature type="region of interest" description="Disordered" evidence="1">
    <location>
        <begin position="170"/>
        <end position="205"/>
    </location>
</feature>
<evidence type="ECO:0000256" key="2">
    <source>
        <dbReference type="SAM" id="Phobius"/>
    </source>
</evidence>
<dbReference type="Pfam" id="PF01476">
    <property type="entry name" value="LysM"/>
    <property type="match status" value="1"/>
</dbReference>
<gene>
    <name evidence="4" type="ORF">AUO94_06680</name>
</gene>